<sequence length="96" mass="9814">MGISDKDKSLLQSAGALVAAVGVAWVTVELALKPFLSQARKALGKSDDATRDPDNNDDVTVVDKAQPPPPSTKPDDAAPPATETTTTTTSAPAVEA</sequence>
<name>A0A7N0UWK9_KALFE</name>
<dbReference type="EnsemblPlants" id="Kaladp0087s0079.1.v1.1">
    <property type="protein sequence ID" value="Kaladp0087s0079.1.v1.1.CDS.1"/>
    <property type="gene ID" value="Kaladp0087s0079.v1.1"/>
</dbReference>
<proteinExistence type="predicted"/>
<feature type="compositionally biased region" description="Low complexity" evidence="1">
    <location>
        <begin position="78"/>
        <end position="96"/>
    </location>
</feature>
<evidence type="ECO:0000256" key="1">
    <source>
        <dbReference type="SAM" id="MobiDB-lite"/>
    </source>
</evidence>
<dbReference type="Gramene" id="Kaladp0087s0079.1.v1.1">
    <property type="protein sequence ID" value="Kaladp0087s0079.1.v1.1.CDS.1"/>
    <property type="gene ID" value="Kaladp0087s0079.v1.1"/>
</dbReference>
<dbReference type="InterPro" id="IPR038944">
    <property type="entry name" value="OEP7-like"/>
</dbReference>
<dbReference type="PANTHER" id="PTHR33982:SF5">
    <property type="entry name" value="OUTER ENVELOPE MEMBRANE PROTEIN 7"/>
    <property type="match status" value="1"/>
</dbReference>
<evidence type="ECO:0000313" key="4">
    <source>
        <dbReference type="Proteomes" id="UP000594263"/>
    </source>
</evidence>
<feature type="compositionally biased region" description="Basic and acidic residues" evidence="1">
    <location>
        <begin position="44"/>
        <end position="54"/>
    </location>
</feature>
<evidence type="ECO:0000313" key="3">
    <source>
        <dbReference type="EnsemblPlants" id="Kaladp0087s0079.1.v1.1.CDS.1"/>
    </source>
</evidence>
<accession>A0A7N0UWK9</accession>
<feature type="transmembrane region" description="Helical" evidence="2">
    <location>
        <begin position="12"/>
        <end position="32"/>
    </location>
</feature>
<keyword evidence="2" id="KW-0472">Membrane</keyword>
<keyword evidence="4" id="KW-1185">Reference proteome</keyword>
<keyword evidence="2" id="KW-1133">Transmembrane helix</keyword>
<dbReference type="Proteomes" id="UP000594263">
    <property type="component" value="Unplaced"/>
</dbReference>
<feature type="region of interest" description="Disordered" evidence="1">
    <location>
        <begin position="41"/>
        <end position="96"/>
    </location>
</feature>
<dbReference type="AlphaFoldDB" id="A0A7N0UWK9"/>
<keyword evidence="2" id="KW-0812">Transmembrane</keyword>
<evidence type="ECO:0008006" key="5">
    <source>
        <dbReference type="Google" id="ProtNLM"/>
    </source>
</evidence>
<evidence type="ECO:0000256" key="2">
    <source>
        <dbReference type="SAM" id="Phobius"/>
    </source>
</evidence>
<organism evidence="3 4">
    <name type="scientific">Kalanchoe fedtschenkoi</name>
    <name type="common">Lavender scallops</name>
    <name type="synonym">South American air plant</name>
    <dbReference type="NCBI Taxonomy" id="63787"/>
    <lineage>
        <taxon>Eukaryota</taxon>
        <taxon>Viridiplantae</taxon>
        <taxon>Streptophyta</taxon>
        <taxon>Embryophyta</taxon>
        <taxon>Tracheophyta</taxon>
        <taxon>Spermatophyta</taxon>
        <taxon>Magnoliopsida</taxon>
        <taxon>eudicotyledons</taxon>
        <taxon>Gunneridae</taxon>
        <taxon>Pentapetalae</taxon>
        <taxon>Saxifragales</taxon>
        <taxon>Crassulaceae</taxon>
        <taxon>Kalanchoe</taxon>
    </lineage>
</organism>
<protein>
    <recommendedName>
        <fullName evidence="5">Outer envelope membrane protein 7</fullName>
    </recommendedName>
</protein>
<reference evidence="3" key="1">
    <citation type="submission" date="2021-01" db="UniProtKB">
        <authorList>
            <consortium name="EnsemblPlants"/>
        </authorList>
    </citation>
    <scope>IDENTIFICATION</scope>
</reference>
<dbReference type="PANTHER" id="PTHR33982">
    <property type="entry name" value="OUTER ENVELOPE MEMBRANE PROTEIN 7-RELATED"/>
    <property type="match status" value="1"/>
</dbReference>